<evidence type="ECO:0000259" key="10">
    <source>
        <dbReference type="Pfam" id="PF07885"/>
    </source>
</evidence>
<organism evidence="11 12">
    <name type="scientific">Trichinella pseudospiralis</name>
    <name type="common">Parasitic roundworm</name>
    <dbReference type="NCBI Taxonomy" id="6337"/>
    <lineage>
        <taxon>Eukaryota</taxon>
        <taxon>Metazoa</taxon>
        <taxon>Ecdysozoa</taxon>
        <taxon>Nematoda</taxon>
        <taxon>Enoplea</taxon>
        <taxon>Dorylaimia</taxon>
        <taxon>Trichinellida</taxon>
        <taxon>Trichinellidae</taxon>
        <taxon>Trichinella</taxon>
    </lineage>
</organism>
<keyword evidence="3 8" id="KW-0812">Transmembrane</keyword>
<evidence type="ECO:0000256" key="8">
    <source>
        <dbReference type="RuleBase" id="RU003857"/>
    </source>
</evidence>
<dbReference type="PANTHER" id="PTHR11003">
    <property type="entry name" value="POTASSIUM CHANNEL, SUBFAMILY K"/>
    <property type="match status" value="1"/>
</dbReference>
<protein>
    <submittedName>
        <fullName evidence="11">TWiK family of potassium channels protein 7</fullName>
    </submittedName>
</protein>
<feature type="transmembrane region" description="Helical" evidence="9">
    <location>
        <begin position="30"/>
        <end position="50"/>
    </location>
</feature>
<evidence type="ECO:0000256" key="7">
    <source>
        <dbReference type="ARBA" id="ARBA00023303"/>
    </source>
</evidence>
<feature type="transmembrane region" description="Helical" evidence="9">
    <location>
        <begin position="310"/>
        <end position="330"/>
    </location>
</feature>
<accession>A0A0V1JXD4</accession>
<keyword evidence="2 8" id="KW-0813">Transport</keyword>
<dbReference type="SUPFAM" id="SSF81324">
    <property type="entry name" value="Voltage-gated potassium channels"/>
    <property type="match status" value="2"/>
</dbReference>
<dbReference type="Pfam" id="PF07885">
    <property type="entry name" value="Ion_trans_2"/>
    <property type="match status" value="2"/>
</dbReference>
<keyword evidence="6 9" id="KW-0472">Membrane</keyword>
<dbReference type="PANTHER" id="PTHR11003:SF110">
    <property type="entry name" value="POTASSIUM CHANNEL DOMAIN-CONTAINING PROTEIN"/>
    <property type="match status" value="1"/>
</dbReference>
<feature type="transmembrane region" description="Helical" evidence="9">
    <location>
        <begin position="253"/>
        <end position="270"/>
    </location>
</feature>
<dbReference type="InterPro" id="IPR013099">
    <property type="entry name" value="K_chnl_dom"/>
</dbReference>
<feature type="transmembrane region" description="Helical" evidence="9">
    <location>
        <begin position="276"/>
        <end position="298"/>
    </location>
</feature>
<comment type="caution">
    <text evidence="11">The sequence shown here is derived from an EMBL/GenBank/DDBJ whole genome shotgun (WGS) entry which is preliminary data.</text>
</comment>
<evidence type="ECO:0000256" key="4">
    <source>
        <dbReference type="ARBA" id="ARBA00022989"/>
    </source>
</evidence>
<feature type="transmembrane region" description="Helical" evidence="9">
    <location>
        <begin position="140"/>
        <end position="162"/>
    </location>
</feature>
<comment type="subcellular location">
    <subcellularLocation>
        <location evidence="1">Membrane</location>
        <topology evidence="1">Multi-pass membrane protein</topology>
    </subcellularLocation>
</comment>
<feature type="transmembrane region" description="Helical" evidence="9">
    <location>
        <begin position="221"/>
        <end position="241"/>
    </location>
</feature>
<dbReference type="EMBL" id="JYDV01000033">
    <property type="protein sequence ID" value="KRZ39667.1"/>
    <property type="molecule type" value="Genomic_DNA"/>
</dbReference>
<dbReference type="InterPro" id="IPR003280">
    <property type="entry name" value="2pore_dom_K_chnl"/>
</dbReference>
<feature type="transmembrane region" description="Helical" evidence="9">
    <location>
        <begin position="111"/>
        <end position="134"/>
    </location>
</feature>
<evidence type="ECO:0000313" key="11">
    <source>
        <dbReference type="EMBL" id="KRZ39667.1"/>
    </source>
</evidence>
<dbReference type="Gene3D" id="1.10.287.70">
    <property type="match status" value="1"/>
</dbReference>
<evidence type="ECO:0000256" key="3">
    <source>
        <dbReference type="ARBA" id="ARBA00022692"/>
    </source>
</evidence>
<gene>
    <name evidence="11" type="primary">twk-7</name>
    <name evidence="11" type="ORF">T4C_7522</name>
</gene>
<evidence type="ECO:0000256" key="5">
    <source>
        <dbReference type="ARBA" id="ARBA00023065"/>
    </source>
</evidence>
<keyword evidence="4 9" id="KW-1133">Transmembrane helix</keyword>
<evidence type="ECO:0000256" key="6">
    <source>
        <dbReference type="ARBA" id="ARBA00023136"/>
    </source>
</evidence>
<evidence type="ECO:0000256" key="2">
    <source>
        <dbReference type="ARBA" id="ARBA00022448"/>
    </source>
</evidence>
<evidence type="ECO:0000313" key="12">
    <source>
        <dbReference type="Proteomes" id="UP000054826"/>
    </source>
</evidence>
<dbReference type="GO" id="GO:0030322">
    <property type="term" value="P:stabilization of membrane potential"/>
    <property type="evidence" value="ECO:0007669"/>
    <property type="project" value="TreeGrafter"/>
</dbReference>
<proteinExistence type="inferred from homology"/>
<keyword evidence="7 8" id="KW-0407">Ion channel</keyword>
<dbReference type="GO" id="GO:0015271">
    <property type="term" value="F:outward rectifier potassium channel activity"/>
    <property type="evidence" value="ECO:0007669"/>
    <property type="project" value="TreeGrafter"/>
</dbReference>
<name>A0A0V1JXD4_TRIPS</name>
<keyword evidence="5 8" id="KW-0406">Ion transport</keyword>
<sequence>MPSEADHRWTWEVLSIRKFVHYFKLSLPHVALVVVCMVYAILGALIFYYIEAQNERFVKSVKIQRIVNSTPSKGLHDLKVVLCEAFETDFVTVDMIDYSSSGDANKISNSVWTIQSSVFFAMTTMVTIGYGNVVPMTAEGRLLCIIFALFGCPLAIITIGNLGKFLSETVVFLYNKIQRGKMLLIKSIAIRFPLLKGLNNYDNFETTSLTYEDIVVDDTGISAFFVLSIFIFYNAAGALLFTSMERWSFMDSLYFCFISISTVGFGDFVPKNDPYIAFKNVMLIIAGISISIFANTLFNHQCKDMQIFKVFRWYIVLYCYTALGIAITTMCIDLVGTRYITKIHYFGRRLKGADLIRYLRHKRMKEEKQLLALKTTECIESYLKSINQIKEPTEELPVQISYCDGTKYEESIPFLSTPANVLHFPLDNEPLLSEEIEQINVQNFSLAKSTNLPDLGTYFLSSFWSSSVKTSHQSVLLSNNEKVEISTFPLSETISLLESARNKLSLFVRNERPSSVKSVQLYCSDQPKDVGVRRAYSAEVPPLFNEANSLPEDLLFSKIEPANDEHADVQSQLDIGNSESPDSVKKFLMTESDEILSSTEVEDFDLSEISSSSLNISELSPVSSLTSSPTQSIEVENASQGKFVFPQVNEPDEWPEKLTHDLCFVLDGGKLQTGLLTKKDPNWTCHVHPAKFYHSANMKIFERVNAVMSGGKVVAAYPTSKSRKSFAGSSKFIPSFVLDKSATVKSADSKIFTAKSVKRAESLSPKDVYKTTRVYSFWKRCPSFHRICTIIQPSDPAAKIRSHIYVQYIWRDAKEKDKQAVIEEIKRQKLSLMPSFISM</sequence>
<feature type="domain" description="Potassium channel" evidence="10">
    <location>
        <begin position="109"/>
        <end position="167"/>
    </location>
</feature>
<dbReference type="AlphaFoldDB" id="A0A0V1JXD4"/>
<evidence type="ECO:0000256" key="1">
    <source>
        <dbReference type="ARBA" id="ARBA00004141"/>
    </source>
</evidence>
<dbReference type="GO" id="GO:0005886">
    <property type="term" value="C:plasma membrane"/>
    <property type="evidence" value="ECO:0007669"/>
    <property type="project" value="TreeGrafter"/>
</dbReference>
<reference evidence="11 12" key="1">
    <citation type="submission" date="2015-01" db="EMBL/GenBank/DDBJ databases">
        <title>Evolution of Trichinella species and genotypes.</title>
        <authorList>
            <person name="Korhonen P.K."/>
            <person name="Edoardo P."/>
            <person name="Giuseppe L.R."/>
            <person name="Gasser R.B."/>
        </authorList>
    </citation>
    <scope>NUCLEOTIDE SEQUENCE [LARGE SCALE GENOMIC DNA]</scope>
    <source>
        <strain evidence="11">ISS176</strain>
    </source>
</reference>
<dbReference type="GO" id="GO:0022841">
    <property type="term" value="F:potassium ion leak channel activity"/>
    <property type="evidence" value="ECO:0007669"/>
    <property type="project" value="TreeGrafter"/>
</dbReference>
<dbReference type="Proteomes" id="UP000054826">
    <property type="component" value="Unassembled WGS sequence"/>
</dbReference>
<evidence type="ECO:0000256" key="9">
    <source>
        <dbReference type="SAM" id="Phobius"/>
    </source>
</evidence>
<feature type="domain" description="Potassium channel" evidence="10">
    <location>
        <begin position="229"/>
        <end position="297"/>
    </location>
</feature>
<dbReference type="PRINTS" id="PR01333">
    <property type="entry name" value="2POREKCHANEL"/>
</dbReference>
<comment type="similarity">
    <text evidence="8">Belongs to the two pore domain potassium channel (TC 1.A.1.8) family.</text>
</comment>